<organism evidence="1 2">
    <name type="scientific">Caerostris darwini</name>
    <dbReference type="NCBI Taxonomy" id="1538125"/>
    <lineage>
        <taxon>Eukaryota</taxon>
        <taxon>Metazoa</taxon>
        <taxon>Ecdysozoa</taxon>
        <taxon>Arthropoda</taxon>
        <taxon>Chelicerata</taxon>
        <taxon>Arachnida</taxon>
        <taxon>Araneae</taxon>
        <taxon>Araneomorphae</taxon>
        <taxon>Entelegynae</taxon>
        <taxon>Araneoidea</taxon>
        <taxon>Araneidae</taxon>
        <taxon>Caerostris</taxon>
    </lineage>
</organism>
<reference evidence="1 2" key="1">
    <citation type="submission" date="2021-06" db="EMBL/GenBank/DDBJ databases">
        <title>Caerostris darwini draft genome.</title>
        <authorList>
            <person name="Kono N."/>
            <person name="Arakawa K."/>
        </authorList>
    </citation>
    <scope>NUCLEOTIDE SEQUENCE [LARGE SCALE GENOMIC DNA]</scope>
</reference>
<comment type="caution">
    <text evidence="1">The sequence shown here is derived from an EMBL/GenBank/DDBJ whole genome shotgun (WGS) entry which is preliminary data.</text>
</comment>
<dbReference type="Proteomes" id="UP001054837">
    <property type="component" value="Unassembled WGS sequence"/>
</dbReference>
<name>A0AAV4PR32_9ARAC</name>
<sequence>MPVLKMTVERKKEFFNDKRKEFLTTDGNFQKPILTTLNIYTANYFQIVFLLHVQKKEEKTNLGSGPFIRIRSPHHQFSLMPRFHLPLHPKNLLSFIFQNIPKSSIAVYHLDSHQYNDFQSPDEEGFIIRRIAVRALIIRIKVVY</sequence>
<dbReference type="EMBL" id="BPLQ01003293">
    <property type="protein sequence ID" value="GIX99385.1"/>
    <property type="molecule type" value="Genomic_DNA"/>
</dbReference>
<dbReference type="AlphaFoldDB" id="A0AAV4PR32"/>
<proteinExistence type="predicted"/>
<accession>A0AAV4PR32</accession>
<evidence type="ECO:0000313" key="2">
    <source>
        <dbReference type="Proteomes" id="UP001054837"/>
    </source>
</evidence>
<gene>
    <name evidence="1" type="ORF">CDAR_498411</name>
</gene>
<protein>
    <submittedName>
        <fullName evidence="1">Uncharacterized protein</fullName>
    </submittedName>
</protein>
<evidence type="ECO:0000313" key="1">
    <source>
        <dbReference type="EMBL" id="GIX99385.1"/>
    </source>
</evidence>
<keyword evidence="2" id="KW-1185">Reference proteome</keyword>